<comment type="caution">
    <text evidence="4">The sequence shown here is derived from an EMBL/GenBank/DDBJ whole genome shotgun (WGS) entry which is preliminary data.</text>
</comment>
<sequence>MATIKEVVLKHHKKEDGTYNIKFRLTHNRKVTYINTNHFAGEKQLKKDFTIKDRFLLSVISTEIAKYRMRLLELDCMLMHLDVKQLANRLVQPDENAVIDIIAFARQYVSELKEQGRNGTAYPILTVINSLCDYFGSQKVEIERINSIMLPDYERYLRKERRFKRKNQFGKDVYYVSKGLSDSGLHNHMRDLRTLFNAARDRFNDEDLGLISIKRYPFKKHKVIEAPMTAKRALTVKQIVKIIGFKCNPGSRAELAKEIFLLSFYMCGMNAKDIYDLSQSSISNKRVNYNRSKTRSRRKDSAFISINLIPEASPLLFKYINRLRERYADSSNFNKALNKGLKEIGEAIDISSLTAYCARHSFGSIARNECRFSKDDVAFALNHIDHSTRTTDIYIKPDWRIIDDVQFKVVSLLKKCRDKH</sequence>
<dbReference type="Proteomes" id="UP001247620">
    <property type="component" value="Unassembled WGS sequence"/>
</dbReference>
<dbReference type="Gene3D" id="1.10.150.130">
    <property type="match status" value="1"/>
</dbReference>
<dbReference type="InterPro" id="IPR025269">
    <property type="entry name" value="SAM-like_dom"/>
</dbReference>
<dbReference type="Gene3D" id="1.10.443.10">
    <property type="entry name" value="Intergrase catalytic core"/>
    <property type="match status" value="1"/>
</dbReference>
<reference evidence="4 5" key="1">
    <citation type="submission" date="2023-07" db="EMBL/GenBank/DDBJ databases">
        <title>Sorghum-associated microbial communities from plants grown in Nebraska, USA.</title>
        <authorList>
            <person name="Schachtman D."/>
        </authorList>
    </citation>
    <scope>NUCLEOTIDE SEQUENCE [LARGE SCALE GENOMIC DNA]</scope>
    <source>
        <strain evidence="4 5">3262</strain>
    </source>
</reference>
<dbReference type="Pfam" id="PF13102">
    <property type="entry name" value="Phage_int_SAM_5"/>
    <property type="match status" value="1"/>
</dbReference>
<evidence type="ECO:0000256" key="1">
    <source>
        <dbReference type="ARBA" id="ARBA00023125"/>
    </source>
</evidence>
<organism evidence="4 5">
    <name type="scientific">Mucilaginibacter pocheonensis</name>
    <dbReference type="NCBI Taxonomy" id="398050"/>
    <lineage>
        <taxon>Bacteria</taxon>
        <taxon>Pseudomonadati</taxon>
        <taxon>Bacteroidota</taxon>
        <taxon>Sphingobacteriia</taxon>
        <taxon>Sphingobacteriales</taxon>
        <taxon>Sphingobacteriaceae</taxon>
        <taxon>Mucilaginibacter</taxon>
    </lineage>
</organism>
<gene>
    <name evidence="4" type="ORF">J2W55_000668</name>
</gene>
<keyword evidence="5" id="KW-1185">Reference proteome</keyword>
<dbReference type="SUPFAM" id="SSF56349">
    <property type="entry name" value="DNA breaking-rejoining enzymes"/>
    <property type="match status" value="1"/>
</dbReference>
<dbReference type="InterPro" id="IPR013762">
    <property type="entry name" value="Integrase-like_cat_sf"/>
</dbReference>
<keyword evidence="1" id="KW-0238">DNA-binding</keyword>
<dbReference type="InterPro" id="IPR010998">
    <property type="entry name" value="Integrase_recombinase_N"/>
</dbReference>
<dbReference type="EMBL" id="JAVDUU010000001">
    <property type="protein sequence ID" value="MDR6940840.1"/>
    <property type="molecule type" value="Genomic_DNA"/>
</dbReference>
<keyword evidence="2" id="KW-0233">DNA recombination</keyword>
<evidence type="ECO:0000256" key="2">
    <source>
        <dbReference type="ARBA" id="ARBA00023172"/>
    </source>
</evidence>
<protein>
    <submittedName>
        <fullName evidence="4">Integrase</fullName>
    </submittedName>
</protein>
<evidence type="ECO:0000313" key="5">
    <source>
        <dbReference type="Proteomes" id="UP001247620"/>
    </source>
</evidence>
<dbReference type="InterPro" id="IPR011010">
    <property type="entry name" value="DNA_brk_join_enz"/>
</dbReference>
<name>A0ABU1T620_9SPHI</name>
<evidence type="ECO:0000313" key="4">
    <source>
        <dbReference type="EMBL" id="MDR6940840.1"/>
    </source>
</evidence>
<evidence type="ECO:0000259" key="3">
    <source>
        <dbReference type="Pfam" id="PF13102"/>
    </source>
</evidence>
<accession>A0ABU1T620</accession>
<proteinExistence type="predicted"/>
<feature type="domain" description="Phage integrase SAM-like" evidence="3">
    <location>
        <begin position="101"/>
        <end position="201"/>
    </location>
</feature>
<dbReference type="RefSeq" id="WP_310091964.1">
    <property type="nucleotide sequence ID" value="NZ_JAVDUU010000001.1"/>
</dbReference>